<feature type="region of interest" description="Disordered" evidence="1">
    <location>
        <begin position="1"/>
        <end position="25"/>
    </location>
</feature>
<accession>A0A0E9QP82</accession>
<proteinExistence type="predicted"/>
<evidence type="ECO:0000256" key="1">
    <source>
        <dbReference type="SAM" id="MobiDB-lite"/>
    </source>
</evidence>
<protein>
    <submittedName>
        <fullName evidence="2">Uncharacterized protein</fullName>
    </submittedName>
</protein>
<evidence type="ECO:0000313" key="2">
    <source>
        <dbReference type="EMBL" id="JAH18242.1"/>
    </source>
</evidence>
<sequence>MQLANWYGEDMSPSNVIRTNDKYLD</sequence>
<dbReference type="EMBL" id="GBXM01090335">
    <property type="protein sequence ID" value="JAH18242.1"/>
    <property type="molecule type" value="Transcribed_RNA"/>
</dbReference>
<reference evidence="2" key="2">
    <citation type="journal article" date="2015" name="Fish Shellfish Immunol.">
        <title>Early steps in the European eel (Anguilla anguilla)-Vibrio vulnificus interaction in the gills: Role of the RtxA13 toxin.</title>
        <authorList>
            <person name="Callol A."/>
            <person name="Pajuelo D."/>
            <person name="Ebbesson L."/>
            <person name="Teles M."/>
            <person name="MacKenzie S."/>
            <person name="Amaro C."/>
        </authorList>
    </citation>
    <scope>NUCLEOTIDE SEQUENCE</scope>
</reference>
<reference evidence="2" key="1">
    <citation type="submission" date="2014-11" db="EMBL/GenBank/DDBJ databases">
        <authorList>
            <person name="Amaro Gonzalez C."/>
        </authorList>
    </citation>
    <scope>NUCLEOTIDE SEQUENCE</scope>
</reference>
<organism evidence="2">
    <name type="scientific">Anguilla anguilla</name>
    <name type="common">European freshwater eel</name>
    <name type="synonym">Muraena anguilla</name>
    <dbReference type="NCBI Taxonomy" id="7936"/>
    <lineage>
        <taxon>Eukaryota</taxon>
        <taxon>Metazoa</taxon>
        <taxon>Chordata</taxon>
        <taxon>Craniata</taxon>
        <taxon>Vertebrata</taxon>
        <taxon>Euteleostomi</taxon>
        <taxon>Actinopterygii</taxon>
        <taxon>Neopterygii</taxon>
        <taxon>Teleostei</taxon>
        <taxon>Anguilliformes</taxon>
        <taxon>Anguillidae</taxon>
        <taxon>Anguilla</taxon>
    </lineage>
</organism>
<dbReference type="AlphaFoldDB" id="A0A0E9QP82"/>
<name>A0A0E9QP82_ANGAN</name>